<gene>
    <name evidence="3" type="ORF">DBRI1063_LOCUS24106</name>
</gene>
<sequence>MGKKDKKKKDPEKLAALQAKKDAKADKAARKRLNKEQKALDEAVAISGGGDGGEDDGGGEDIDALLESYRQQSADLANPVIEALDPPGSFPYPPRGNATLTVCPDGDMALFGGEHHDGVENIVFDELLRWSPDAKPTDDDDDVKGSSSAAQSINAGEWKRVLSPPPHPPARCSHSTVVFNNALYIFGGEYATADQYHHYRDLWKFDLKTNLWEEMRPLKKNSPAPRSGHRAIVWRHYMIIFGGFYEALRETKWYNDLHVWDFQTNTWTEMVYSKLATIPPPRSAFNFGLMASKSDQAFVFGGFSKLKNPAPGSRAEGKTHTDCWALNLKPILQGKVPTWDRLSRKGEYPSSRSGTACVSCYKNTRMLVYGGVNDDEGDNHKVSSVFYDDLFAFDMERRRWFSMPIKKKGDGGGGRRRRKKGNDDNDNGEQDENEDDNDDDDSIDGDETKDGEAESSGWDISKLRSNMFAFIDGEGNIVYEKIDEEEGEEEGEKTGKEEETDAGYEADTGDTDAGLQSQTKNLTLHDKIPKQEEGNKETDTENMNKNSSLLSSSFSKTPLATVPNGAICTSEVMHINTKTGLPESITRQTPLPRINAALVVRGNTLYVYGGLLEVGDREVTLDDCWVLDLNKRDGWTCLFGGTMHKQVWRGAESDNESYVSTDRMGDDGDFDEEDESDGEQELKGEDDNGPEDEDAKKAAKKAAKKEAKKEKKRGIRDEIAKLKGQLDLDDANRTPMMGEAMADFYSRTTEYWNQKAMEKIAGGADSEDKETESVADGSGGGERLTAKELKREGFALARKRYEELTPVLERLNDLDAQQREAEEGKKSKDKKKKSKDKSGSSSKEKKRGR</sequence>
<evidence type="ECO:0000256" key="1">
    <source>
        <dbReference type="SAM" id="MobiDB-lite"/>
    </source>
</evidence>
<dbReference type="PANTHER" id="PTHR46063:SF1">
    <property type="entry name" value="KELCH DOMAIN-CONTAINING PROTEIN 4"/>
    <property type="match status" value="1"/>
</dbReference>
<protein>
    <recommendedName>
        <fullName evidence="2">DUF4110 domain-containing protein</fullName>
    </recommendedName>
</protein>
<feature type="region of interest" description="Disordered" evidence="1">
    <location>
        <begin position="650"/>
        <end position="713"/>
    </location>
</feature>
<feature type="compositionally biased region" description="Basic and acidic residues" evidence="1">
    <location>
        <begin position="8"/>
        <end position="41"/>
    </location>
</feature>
<feature type="region of interest" description="Disordered" evidence="1">
    <location>
        <begin position="133"/>
        <end position="167"/>
    </location>
</feature>
<dbReference type="Pfam" id="PF24681">
    <property type="entry name" value="Kelch_KLHDC2_KLHL20_DRC7"/>
    <property type="match status" value="1"/>
</dbReference>
<feature type="compositionally biased region" description="Basic and acidic residues" evidence="1">
    <location>
        <begin position="523"/>
        <end position="539"/>
    </location>
</feature>
<dbReference type="AlphaFoldDB" id="A0A7S2A2L1"/>
<feature type="compositionally biased region" description="Polar residues" evidence="1">
    <location>
        <begin position="145"/>
        <end position="154"/>
    </location>
</feature>
<proteinExistence type="predicted"/>
<feature type="region of interest" description="Disordered" evidence="1">
    <location>
        <begin position="807"/>
        <end position="849"/>
    </location>
</feature>
<dbReference type="SUPFAM" id="SSF117281">
    <property type="entry name" value="Kelch motif"/>
    <property type="match status" value="1"/>
</dbReference>
<dbReference type="PANTHER" id="PTHR46063">
    <property type="entry name" value="KELCH DOMAIN-CONTAINING PROTEIN"/>
    <property type="match status" value="1"/>
</dbReference>
<feature type="compositionally biased region" description="Acidic residues" evidence="1">
    <location>
        <begin position="424"/>
        <end position="445"/>
    </location>
</feature>
<feature type="compositionally biased region" description="Acidic residues" evidence="1">
    <location>
        <begin position="482"/>
        <end position="491"/>
    </location>
</feature>
<feature type="compositionally biased region" description="Basic and acidic residues" evidence="1">
    <location>
        <begin position="704"/>
        <end position="713"/>
    </location>
</feature>
<feature type="region of interest" description="Disordered" evidence="1">
    <location>
        <begin position="761"/>
        <end position="789"/>
    </location>
</feature>
<organism evidence="3">
    <name type="scientific">Ditylum brightwellii</name>
    <dbReference type="NCBI Taxonomy" id="49249"/>
    <lineage>
        <taxon>Eukaryota</taxon>
        <taxon>Sar</taxon>
        <taxon>Stramenopiles</taxon>
        <taxon>Ochrophyta</taxon>
        <taxon>Bacillariophyta</taxon>
        <taxon>Mediophyceae</taxon>
        <taxon>Lithodesmiophycidae</taxon>
        <taxon>Lithodesmiales</taxon>
        <taxon>Lithodesmiaceae</taxon>
        <taxon>Ditylum</taxon>
    </lineage>
</organism>
<feature type="region of interest" description="Disordered" evidence="1">
    <location>
        <begin position="404"/>
        <end position="457"/>
    </location>
</feature>
<dbReference type="Pfam" id="PF13422">
    <property type="entry name" value="DUF4110"/>
    <property type="match status" value="1"/>
</dbReference>
<feature type="compositionally biased region" description="Acidic residues" evidence="1">
    <location>
        <begin position="667"/>
        <end position="679"/>
    </location>
</feature>
<feature type="compositionally biased region" description="Acidic residues" evidence="1">
    <location>
        <begin position="498"/>
        <end position="510"/>
    </location>
</feature>
<feature type="region of interest" description="Disordered" evidence="1">
    <location>
        <begin position="481"/>
        <end position="556"/>
    </location>
</feature>
<feature type="region of interest" description="Disordered" evidence="1">
    <location>
        <begin position="1"/>
        <end position="62"/>
    </location>
</feature>
<feature type="domain" description="DUF4110" evidence="2">
    <location>
        <begin position="727"/>
        <end position="835"/>
    </location>
</feature>
<dbReference type="EMBL" id="HBGN01037634">
    <property type="protein sequence ID" value="CAD9355639.1"/>
    <property type="molecule type" value="Transcribed_RNA"/>
</dbReference>
<evidence type="ECO:0000313" key="3">
    <source>
        <dbReference type="EMBL" id="CAD9355639.1"/>
    </source>
</evidence>
<evidence type="ECO:0000259" key="2">
    <source>
        <dbReference type="Pfam" id="PF13422"/>
    </source>
</evidence>
<reference evidence="3" key="1">
    <citation type="submission" date="2021-01" db="EMBL/GenBank/DDBJ databases">
        <authorList>
            <person name="Corre E."/>
            <person name="Pelletier E."/>
            <person name="Niang G."/>
            <person name="Scheremetjew M."/>
            <person name="Finn R."/>
            <person name="Kale V."/>
            <person name="Holt S."/>
            <person name="Cochrane G."/>
            <person name="Meng A."/>
            <person name="Brown T."/>
            <person name="Cohen L."/>
        </authorList>
    </citation>
    <scope>NUCLEOTIDE SEQUENCE</scope>
    <source>
        <strain evidence="3">Pop2</strain>
    </source>
</reference>
<feature type="compositionally biased region" description="Basic and acidic residues" evidence="1">
    <location>
        <begin position="810"/>
        <end position="826"/>
    </location>
</feature>
<name>A0A7S2A2L1_9STRA</name>
<dbReference type="InterPro" id="IPR052588">
    <property type="entry name" value="Kelch_domain_protein"/>
</dbReference>
<dbReference type="InterPro" id="IPR015915">
    <property type="entry name" value="Kelch-typ_b-propeller"/>
</dbReference>
<accession>A0A7S2A2L1</accession>
<feature type="compositionally biased region" description="Acidic residues" evidence="1">
    <location>
        <begin position="52"/>
        <end position="62"/>
    </location>
</feature>
<dbReference type="InterPro" id="IPR025183">
    <property type="entry name" value="DUF4110"/>
</dbReference>
<dbReference type="Gene3D" id="2.120.10.80">
    <property type="entry name" value="Kelch-type beta propeller"/>
    <property type="match status" value="2"/>
</dbReference>